<protein>
    <submittedName>
        <fullName evidence="2">Uncharacterized protein</fullName>
    </submittedName>
</protein>
<evidence type="ECO:0000256" key="1">
    <source>
        <dbReference type="SAM" id="SignalP"/>
    </source>
</evidence>
<keyword evidence="3" id="KW-1185">Reference proteome</keyword>
<evidence type="ECO:0000313" key="2">
    <source>
        <dbReference type="EMBL" id="KAF1952306.1"/>
    </source>
</evidence>
<dbReference type="AlphaFoldDB" id="A0A6A5TNB7"/>
<dbReference type="Gene3D" id="2.60.20.10">
    <property type="entry name" value="Crystallins"/>
    <property type="match status" value="1"/>
</dbReference>
<evidence type="ECO:0000313" key="3">
    <source>
        <dbReference type="Proteomes" id="UP000800035"/>
    </source>
</evidence>
<gene>
    <name evidence="2" type="ORF">CC80DRAFT_495381</name>
</gene>
<feature type="chain" id="PRO_5025508901" evidence="1">
    <location>
        <begin position="19"/>
        <end position="138"/>
    </location>
</feature>
<reference evidence="2" key="1">
    <citation type="journal article" date="2020" name="Stud. Mycol.">
        <title>101 Dothideomycetes genomes: a test case for predicting lifestyles and emergence of pathogens.</title>
        <authorList>
            <person name="Haridas S."/>
            <person name="Albert R."/>
            <person name="Binder M."/>
            <person name="Bloem J."/>
            <person name="Labutti K."/>
            <person name="Salamov A."/>
            <person name="Andreopoulos B."/>
            <person name="Baker S."/>
            <person name="Barry K."/>
            <person name="Bills G."/>
            <person name="Bluhm B."/>
            <person name="Cannon C."/>
            <person name="Castanera R."/>
            <person name="Culley D."/>
            <person name="Daum C."/>
            <person name="Ezra D."/>
            <person name="Gonzalez J."/>
            <person name="Henrissat B."/>
            <person name="Kuo A."/>
            <person name="Liang C."/>
            <person name="Lipzen A."/>
            <person name="Lutzoni F."/>
            <person name="Magnuson J."/>
            <person name="Mondo S."/>
            <person name="Nolan M."/>
            <person name="Ohm R."/>
            <person name="Pangilinan J."/>
            <person name="Park H.-J."/>
            <person name="Ramirez L."/>
            <person name="Alfaro M."/>
            <person name="Sun H."/>
            <person name="Tritt A."/>
            <person name="Yoshinaga Y."/>
            <person name="Zwiers L.-H."/>
            <person name="Turgeon B."/>
            <person name="Goodwin S."/>
            <person name="Spatafora J."/>
            <person name="Crous P."/>
            <person name="Grigoriev I."/>
        </authorList>
    </citation>
    <scope>NUCLEOTIDE SEQUENCE</scope>
    <source>
        <strain evidence="2">CBS 675.92</strain>
    </source>
</reference>
<dbReference type="OrthoDB" id="3786098at2759"/>
<feature type="signal peptide" evidence="1">
    <location>
        <begin position="1"/>
        <end position="18"/>
    </location>
</feature>
<organism evidence="2 3">
    <name type="scientific">Byssothecium circinans</name>
    <dbReference type="NCBI Taxonomy" id="147558"/>
    <lineage>
        <taxon>Eukaryota</taxon>
        <taxon>Fungi</taxon>
        <taxon>Dikarya</taxon>
        <taxon>Ascomycota</taxon>
        <taxon>Pezizomycotina</taxon>
        <taxon>Dothideomycetes</taxon>
        <taxon>Pleosporomycetidae</taxon>
        <taxon>Pleosporales</taxon>
        <taxon>Massarineae</taxon>
        <taxon>Massarinaceae</taxon>
        <taxon>Byssothecium</taxon>
    </lineage>
</organism>
<accession>A0A6A5TNB7</accession>
<name>A0A6A5TNB7_9PLEO</name>
<dbReference type="EMBL" id="ML977011">
    <property type="protein sequence ID" value="KAF1952306.1"/>
    <property type="molecule type" value="Genomic_DNA"/>
</dbReference>
<sequence length="138" mass="14877">MRTTFLLPALLSASAVVAMPASTKLFQRSEYCDKSPADGRGATIFKQQDLAGDRVATDYTPIPVTDDFCFNLSSTYGGWYGAARSLVVNDGFKCEFYTEFQCAGEVLCLSGTDGAQNIQTSLPEGFDSAIKSVQCRAL</sequence>
<dbReference type="Proteomes" id="UP000800035">
    <property type="component" value="Unassembled WGS sequence"/>
</dbReference>
<keyword evidence="1" id="KW-0732">Signal</keyword>
<proteinExistence type="predicted"/>